<keyword evidence="8 10" id="KW-0968">Cytoplasmic vesicle</keyword>
<dbReference type="InterPro" id="IPR002553">
    <property type="entry name" value="Clathrin/coatomer_adapt-like_N"/>
</dbReference>
<keyword evidence="14" id="KW-1185">Reference proteome</keyword>
<dbReference type="GO" id="GO:0016482">
    <property type="term" value="P:cytosolic transport"/>
    <property type="evidence" value="ECO:0007669"/>
    <property type="project" value="UniProtKB-ARBA"/>
</dbReference>
<evidence type="ECO:0000256" key="8">
    <source>
        <dbReference type="ARBA" id="ARBA00023329"/>
    </source>
</evidence>
<dbReference type="SUPFAM" id="SSF48371">
    <property type="entry name" value="ARM repeat"/>
    <property type="match status" value="1"/>
</dbReference>
<dbReference type="PIRSF" id="PIRSF037094">
    <property type="entry name" value="AP1_complex_gamma"/>
    <property type="match status" value="1"/>
</dbReference>
<evidence type="ECO:0000256" key="1">
    <source>
        <dbReference type="ARBA" id="ARBA00004156"/>
    </source>
</evidence>
<dbReference type="Gene3D" id="1.25.10.10">
    <property type="entry name" value="Leucine-rich Repeat Variant"/>
    <property type="match status" value="1"/>
</dbReference>
<evidence type="ECO:0000256" key="6">
    <source>
        <dbReference type="ARBA" id="ARBA00023034"/>
    </source>
</evidence>
<dbReference type="InterPro" id="IPR016024">
    <property type="entry name" value="ARM-type_fold"/>
</dbReference>
<evidence type="ECO:0000313" key="13">
    <source>
        <dbReference type="EMBL" id="ODQ65687.1"/>
    </source>
</evidence>
<protein>
    <recommendedName>
        <fullName evidence="10">AP-1 complex subunit gamma</fullName>
    </recommendedName>
</protein>
<dbReference type="Gene3D" id="2.60.40.1230">
    <property type="match status" value="1"/>
</dbReference>
<sequence length="846" mass="92968">MSSLKTFIKAVRASKTLADERSVIQKESAAIRTSFRDNTITHSTRKNNIAKLLYLFTLGERTHFGQVECLKLIASPKFTDKRLGYLGIMLLLDENQEVITLVTNSLQMDLSHPNQYVVSLALTTLANIASTEMSRDLFADIEKILSSSNPYLRKKGALCAMKIIQKVPDLQDSFIEKSKILLNDKNHGVLLGGVSLVHELCLNDPSLIESSFVVCIPTLIKHLKNLSTAGYAPEHDITGISDPFLQVKILRLLRVLGEGDAAASEQMNDILAQIASNTDSSKNVGNAILYETVLTIFGIQSDSGLKILGINILGKFLSTNDNNTRYVALNTLLKVIEIEPTAVQRHRNIIVGCLQDSDISIRRRALDLSYALVNESNIRVLVRELLIFLESADNEFKSNLTTQIALAAERFAPNKRWHIDTILRMLRIAGNYVKENVLSAFISLVINSPEDLQLYTLQKLYVSLQGDFTQESLTLASVWLVGELGHLLLKNGNFKDGEGDDASMVTINDHEVVSLLDSVLASAYATEIVKQYALNSLMKLTTRIKANAETERIRKILSGFSASLDVEIQQRVVEYGQLFTKDAAVRNGVLELMPAPEIKDTLGKRYLAEKEKINSNKKIVSRKVAREVDMLLDLMGDSLSSPSGDVNGSGMASPQAGAPSGPGNVDLLADIFGGSGNSESQPPTSTAKTSNNILDLFDTPVRQPSQQQPQISSMDSFTGYSSNTQPTTLLPPQEIYNSHYLLFTLQPMSRDASGLGILIQARFVNQSTTSAIEGLSLQIAVPKSQKLQLNPISSNSIAAGGHNEATQQMKIQVAAPDAKIKLRIRVIYTTGGQEVKEQIDYLFPQF</sequence>
<dbReference type="OrthoDB" id="28053at2759"/>
<keyword evidence="6 10" id="KW-0333">Golgi apparatus</keyword>
<dbReference type="GO" id="GO:0030121">
    <property type="term" value="C:AP-1 adaptor complex"/>
    <property type="evidence" value="ECO:0007669"/>
    <property type="project" value="InterPro"/>
</dbReference>
<keyword evidence="4 10" id="KW-0813">Transport</keyword>
<dbReference type="GO" id="GO:0005829">
    <property type="term" value="C:cytosol"/>
    <property type="evidence" value="ECO:0007669"/>
    <property type="project" value="GOC"/>
</dbReference>
<evidence type="ECO:0000256" key="2">
    <source>
        <dbReference type="ARBA" id="ARBA00004555"/>
    </source>
</evidence>
<evidence type="ECO:0000256" key="9">
    <source>
        <dbReference type="ARBA" id="ARBA00062546"/>
    </source>
</evidence>
<dbReference type="SUPFAM" id="SSF49348">
    <property type="entry name" value="Clathrin adaptor appendage domain"/>
    <property type="match status" value="1"/>
</dbReference>
<organism evidence="13 14">
    <name type="scientific">Nadsonia fulvescens var. elongata DSM 6958</name>
    <dbReference type="NCBI Taxonomy" id="857566"/>
    <lineage>
        <taxon>Eukaryota</taxon>
        <taxon>Fungi</taxon>
        <taxon>Dikarya</taxon>
        <taxon>Ascomycota</taxon>
        <taxon>Saccharomycotina</taxon>
        <taxon>Dipodascomycetes</taxon>
        <taxon>Dipodascales</taxon>
        <taxon>Dipodascales incertae sedis</taxon>
        <taxon>Nadsonia</taxon>
    </lineage>
</organism>
<dbReference type="Pfam" id="PF02883">
    <property type="entry name" value="Alpha_adaptinC2"/>
    <property type="match status" value="1"/>
</dbReference>
<comment type="subcellular location">
    <subcellularLocation>
        <location evidence="1">Cytoplasmic vesicle membrane</location>
    </subcellularLocation>
    <subcellularLocation>
        <location evidence="2">Golgi apparatus</location>
    </subcellularLocation>
</comment>
<dbReference type="GO" id="GO:0006886">
    <property type="term" value="P:intracellular protein transport"/>
    <property type="evidence" value="ECO:0007669"/>
    <property type="project" value="UniProtKB-UniRule"/>
</dbReference>
<feature type="region of interest" description="Disordered" evidence="11">
    <location>
        <begin position="671"/>
        <end position="690"/>
    </location>
</feature>
<proteinExistence type="inferred from homology"/>
<feature type="region of interest" description="Disordered" evidence="11">
    <location>
        <begin position="639"/>
        <end position="662"/>
    </location>
</feature>
<dbReference type="EMBL" id="KV454409">
    <property type="protein sequence ID" value="ODQ65687.1"/>
    <property type="molecule type" value="Genomic_DNA"/>
</dbReference>
<comment type="subunit">
    <text evidence="9">Adaptor protein complex 1 (AP-1) is a heterotetramer composed of two large adaptins (gamma-type subunit APL4 and beta-type subunit APL2), a medium adaptin (mu-type subunit APM1) and a small adaptin (sigma-type subunit APS1). AP-1 interacts with clathrin.</text>
</comment>
<comment type="similarity">
    <text evidence="3 10">Belongs to the adaptor complexes large subunit family.</text>
</comment>
<dbReference type="Pfam" id="PF01602">
    <property type="entry name" value="Adaptin_N"/>
    <property type="match status" value="1"/>
</dbReference>
<accession>A0A1E3PLH7</accession>
<reference evidence="13 14" key="1">
    <citation type="journal article" date="2016" name="Proc. Natl. Acad. Sci. U.S.A.">
        <title>Comparative genomics of biotechnologically important yeasts.</title>
        <authorList>
            <person name="Riley R."/>
            <person name="Haridas S."/>
            <person name="Wolfe K.H."/>
            <person name="Lopes M.R."/>
            <person name="Hittinger C.T."/>
            <person name="Goeker M."/>
            <person name="Salamov A.A."/>
            <person name="Wisecaver J.H."/>
            <person name="Long T.M."/>
            <person name="Calvey C.H."/>
            <person name="Aerts A.L."/>
            <person name="Barry K.W."/>
            <person name="Choi C."/>
            <person name="Clum A."/>
            <person name="Coughlan A.Y."/>
            <person name="Deshpande S."/>
            <person name="Douglass A.P."/>
            <person name="Hanson S.J."/>
            <person name="Klenk H.-P."/>
            <person name="LaButti K.M."/>
            <person name="Lapidus A."/>
            <person name="Lindquist E.A."/>
            <person name="Lipzen A.M."/>
            <person name="Meier-Kolthoff J.P."/>
            <person name="Ohm R.A."/>
            <person name="Otillar R.P."/>
            <person name="Pangilinan J.L."/>
            <person name="Peng Y."/>
            <person name="Rokas A."/>
            <person name="Rosa C.A."/>
            <person name="Scheuner C."/>
            <person name="Sibirny A.A."/>
            <person name="Slot J.C."/>
            <person name="Stielow J.B."/>
            <person name="Sun H."/>
            <person name="Kurtzman C.P."/>
            <person name="Blackwell M."/>
            <person name="Grigoriev I.V."/>
            <person name="Jeffries T.W."/>
        </authorList>
    </citation>
    <scope>NUCLEOTIDE SEQUENCE [LARGE SCALE GENOMIC DNA]</scope>
    <source>
        <strain evidence="13 14">DSM 6958</strain>
    </source>
</reference>
<feature type="domain" description="GAE" evidence="12">
    <location>
        <begin position="728"/>
        <end position="845"/>
    </location>
</feature>
<keyword evidence="7 10" id="KW-0472">Membrane</keyword>
<dbReference type="InterPro" id="IPR008152">
    <property type="entry name" value="Clathrin_a/b/g-adaptin_app_Ig"/>
</dbReference>
<dbReference type="InterPro" id="IPR050840">
    <property type="entry name" value="Adaptor_Complx_Large_Subunit"/>
</dbReference>
<evidence type="ECO:0000256" key="4">
    <source>
        <dbReference type="ARBA" id="ARBA00022448"/>
    </source>
</evidence>
<evidence type="ECO:0000256" key="3">
    <source>
        <dbReference type="ARBA" id="ARBA00006613"/>
    </source>
</evidence>
<evidence type="ECO:0000256" key="5">
    <source>
        <dbReference type="ARBA" id="ARBA00022927"/>
    </source>
</evidence>
<dbReference type="GO" id="GO:0016192">
    <property type="term" value="P:vesicle-mediated transport"/>
    <property type="evidence" value="ECO:0007669"/>
    <property type="project" value="InterPro"/>
</dbReference>
<evidence type="ECO:0000259" key="12">
    <source>
        <dbReference type="PROSITE" id="PS50180"/>
    </source>
</evidence>
<dbReference type="STRING" id="857566.A0A1E3PLH7"/>
<evidence type="ECO:0000256" key="7">
    <source>
        <dbReference type="ARBA" id="ARBA00023136"/>
    </source>
</evidence>
<dbReference type="InterPro" id="IPR017107">
    <property type="entry name" value="AP1_complex_gsu"/>
</dbReference>
<gene>
    <name evidence="13" type="ORF">NADFUDRAFT_46337</name>
</gene>
<keyword evidence="5 10" id="KW-0653">Protein transport</keyword>
<dbReference type="AlphaFoldDB" id="A0A1E3PLH7"/>
<dbReference type="InterPro" id="IPR008153">
    <property type="entry name" value="GAE_dom"/>
</dbReference>
<dbReference type="SMART" id="SM00809">
    <property type="entry name" value="Alpha_adaptinC2"/>
    <property type="match status" value="1"/>
</dbReference>
<dbReference type="Proteomes" id="UP000095009">
    <property type="component" value="Unassembled WGS sequence"/>
</dbReference>
<dbReference type="PANTHER" id="PTHR22780">
    <property type="entry name" value="ADAPTIN, ALPHA/GAMMA/EPSILON"/>
    <property type="match status" value="1"/>
</dbReference>
<dbReference type="FunFam" id="1.25.10.10:FF:000030">
    <property type="entry name" value="AP-1 complex subunit gamma"/>
    <property type="match status" value="1"/>
</dbReference>
<evidence type="ECO:0000256" key="11">
    <source>
        <dbReference type="SAM" id="MobiDB-lite"/>
    </source>
</evidence>
<evidence type="ECO:0000313" key="14">
    <source>
        <dbReference type="Proteomes" id="UP000095009"/>
    </source>
</evidence>
<dbReference type="PROSITE" id="PS50180">
    <property type="entry name" value="GAE"/>
    <property type="match status" value="1"/>
</dbReference>
<dbReference type="InterPro" id="IPR011989">
    <property type="entry name" value="ARM-like"/>
</dbReference>
<evidence type="ECO:0000256" key="10">
    <source>
        <dbReference type="PIRNR" id="PIRNR037094"/>
    </source>
</evidence>
<dbReference type="InterPro" id="IPR013041">
    <property type="entry name" value="Clathrin_app_Ig-like_sf"/>
</dbReference>
<feature type="compositionally biased region" description="Polar residues" evidence="11">
    <location>
        <begin position="677"/>
        <end position="690"/>
    </location>
</feature>
<name>A0A1E3PLH7_9ASCO</name>